<sequence>MSEGPRRSSRLASSAAAVPAPAPAPVAKEPSPSPPALAPIDIGDSLPSFVLKNEQGEEVDVSTLTAEKGAILFSIPRADTSGCTTQACGFRDIFPDFKESNFDVYCLSHDTPEDQKKWQIKKELPYPLLSDPGRVLVAALGAKNESGGGTKRGHFVFAKGGKLVERQLPVGPKESPALALQFVQAFNLKASL</sequence>
<gene>
    <name evidence="1" type="ORF">FA95DRAFT_1609917</name>
</gene>
<keyword evidence="2" id="KW-1185">Reference proteome</keyword>
<reference evidence="1" key="2">
    <citation type="journal article" date="2022" name="New Phytol.">
        <title>Evolutionary transition to the ectomycorrhizal habit in the genomes of a hyperdiverse lineage of mushroom-forming fungi.</title>
        <authorList>
            <person name="Looney B."/>
            <person name="Miyauchi S."/>
            <person name="Morin E."/>
            <person name="Drula E."/>
            <person name="Courty P.E."/>
            <person name="Kohler A."/>
            <person name="Kuo A."/>
            <person name="LaButti K."/>
            <person name="Pangilinan J."/>
            <person name="Lipzen A."/>
            <person name="Riley R."/>
            <person name="Andreopoulos W."/>
            <person name="He G."/>
            <person name="Johnson J."/>
            <person name="Nolan M."/>
            <person name="Tritt A."/>
            <person name="Barry K.W."/>
            <person name="Grigoriev I.V."/>
            <person name="Nagy L.G."/>
            <person name="Hibbett D."/>
            <person name="Henrissat B."/>
            <person name="Matheny P.B."/>
            <person name="Labbe J."/>
            <person name="Martin F.M."/>
        </authorList>
    </citation>
    <scope>NUCLEOTIDE SEQUENCE</scope>
    <source>
        <strain evidence="1">FP105234-sp</strain>
    </source>
</reference>
<dbReference type="Proteomes" id="UP000814033">
    <property type="component" value="Unassembled WGS sequence"/>
</dbReference>
<dbReference type="EMBL" id="MU276048">
    <property type="protein sequence ID" value="KAI0042770.1"/>
    <property type="molecule type" value="Genomic_DNA"/>
</dbReference>
<organism evidence="1 2">
    <name type="scientific">Auriscalpium vulgare</name>
    <dbReference type="NCBI Taxonomy" id="40419"/>
    <lineage>
        <taxon>Eukaryota</taxon>
        <taxon>Fungi</taxon>
        <taxon>Dikarya</taxon>
        <taxon>Basidiomycota</taxon>
        <taxon>Agaricomycotina</taxon>
        <taxon>Agaricomycetes</taxon>
        <taxon>Russulales</taxon>
        <taxon>Auriscalpiaceae</taxon>
        <taxon>Auriscalpium</taxon>
    </lineage>
</organism>
<protein>
    <submittedName>
        <fullName evidence="1">AhpC-TSA-domain-containing protein</fullName>
    </submittedName>
</protein>
<comment type="caution">
    <text evidence="1">The sequence shown here is derived from an EMBL/GenBank/DDBJ whole genome shotgun (WGS) entry which is preliminary data.</text>
</comment>
<reference evidence="1" key="1">
    <citation type="submission" date="2021-02" db="EMBL/GenBank/DDBJ databases">
        <authorList>
            <consortium name="DOE Joint Genome Institute"/>
            <person name="Ahrendt S."/>
            <person name="Looney B.P."/>
            <person name="Miyauchi S."/>
            <person name="Morin E."/>
            <person name="Drula E."/>
            <person name="Courty P.E."/>
            <person name="Chicoki N."/>
            <person name="Fauchery L."/>
            <person name="Kohler A."/>
            <person name="Kuo A."/>
            <person name="Labutti K."/>
            <person name="Pangilinan J."/>
            <person name="Lipzen A."/>
            <person name="Riley R."/>
            <person name="Andreopoulos W."/>
            <person name="He G."/>
            <person name="Johnson J."/>
            <person name="Barry K.W."/>
            <person name="Grigoriev I.V."/>
            <person name="Nagy L."/>
            <person name="Hibbett D."/>
            <person name="Henrissat B."/>
            <person name="Matheny P.B."/>
            <person name="Labbe J."/>
            <person name="Martin F."/>
        </authorList>
    </citation>
    <scope>NUCLEOTIDE SEQUENCE</scope>
    <source>
        <strain evidence="1">FP105234-sp</strain>
    </source>
</reference>
<proteinExistence type="predicted"/>
<accession>A0ACB8RFI4</accession>
<evidence type="ECO:0000313" key="1">
    <source>
        <dbReference type="EMBL" id="KAI0042770.1"/>
    </source>
</evidence>
<name>A0ACB8RFI4_9AGAM</name>
<evidence type="ECO:0000313" key="2">
    <source>
        <dbReference type="Proteomes" id="UP000814033"/>
    </source>
</evidence>